<dbReference type="InterPro" id="IPR036812">
    <property type="entry name" value="NAD(P)_OxRdtase_dom_sf"/>
</dbReference>
<organism evidence="2 3">
    <name type="scientific">Bacillus cereus</name>
    <dbReference type="NCBI Taxonomy" id="1396"/>
    <lineage>
        <taxon>Bacteria</taxon>
        <taxon>Bacillati</taxon>
        <taxon>Bacillota</taxon>
        <taxon>Bacilli</taxon>
        <taxon>Bacillales</taxon>
        <taxon>Bacillaceae</taxon>
        <taxon>Bacillus</taxon>
        <taxon>Bacillus cereus group</taxon>
    </lineage>
</organism>
<evidence type="ECO:0000313" key="3">
    <source>
        <dbReference type="Proteomes" id="UP000308444"/>
    </source>
</evidence>
<feature type="domain" description="NADP-dependent oxidoreductase" evidence="1">
    <location>
        <begin position="2"/>
        <end position="51"/>
    </location>
</feature>
<gene>
    <name evidence="2" type="ORF">FC695_07300</name>
</gene>
<dbReference type="EMBL" id="SZOH01000400">
    <property type="protein sequence ID" value="TKJ06027.1"/>
    <property type="molecule type" value="Genomic_DNA"/>
</dbReference>
<name>A0A9X9F7U0_BACCE</name>
<comment type="caution">
    <text evidence="2">The sequence shown here is derived from an EMBL/GenBank/DDBJ whole genome shotgun (WGS) entry which is preliminary data.</text>
</comment>
<dbReference type="Pfam" id="PF00248">
    <property type="entry name" value="Aldo_ket_red"/>
    <property type="match status" value="1"/>
</dbReference>
<accession>A0A9X9F7U0</accession>
<dbReference type="AlphaFoldDB" id="A0A9X9F7U0"/>
<dbReference type="SUPFAM" id="SSF51430">
    <property type="entry name" value="NAD(P)-linked oxidoreductase"/>
    <property type="match status" value="1"/>
</dbReference>
<dbReference type="InterPro" id="IPR023210">
    <property type="entry name" value="NADP_OxRdtase_dom"/>
</dbReference>
<proteinExistence type="predicted"/>
<evidence type="ECO:0000313" key="2">
    <source>
        <dbReference type="EMBL" id="TKJ06027.1"/>
    </source>
</evidence>
<reference evidence="2 3" key="1">
    <citation type="journal article" date="2019" name="Environ. Microbiol.">
        <title>An active ?-lactamase is a part of an orchestrated cell wall stress resistance network of Bacillus subtilis and related rhizosphere species.</title>
        <authorList>
            <person name="Bucher T."/>
            <person name="Keren-Paz A."/>
            <person name="Hausser J."/>
            <person name="Olender T."/>
            <person name="Cytryn E."/>
            <person name="Kolodkin-Gal I."/>
        </authorList>
    </citation>
    <scope>NUCLEOTIDE SEQUENCE [LARGE SCALE GENOMIC DNA]</scope>
    <source>
        <strain evidence="2 3">I32</strain>
    </source>
</reference>
<sequence length="53" mass="5855">RSLAQVALRYVLSHPAVSVAIPGAKNSTQVEENSSHLTRPLLLDNEIEFIKQL</sequence>
<dbReference type="Proteomes" id="UP000308444">
    <property type="component" value="Unassembled WGS sequence"/>
</dbReference>
<dbReference type="Gene3D" id="3.20.20.100">
    <property type="entry name" value="NADP-dependent oxidoreductase domain"/>
    <property type="match status" value="1"/>
</dbReference>
<evidence type="ECO:0000259" key="1">
    <source>
        <dbReference type="Pfam" id="PF00248"/>
    </source>
</evidence>
<feature type="non-terminal residue" evidence="2">
    <location>
        <position position="1"/>
    </location>
</feature>
<protein>
    <submittedName>
        <fullName evidence="2">Aldo/keto reductase</fullName>
    </submittedName>
</protein>